<dbReference type="EMBL" id="CP000111">
    <property type="protein sequence ID" value="ABS83237.1"/>
    <property type="molecule type" value="Genomic_DNA"/>
</dbReference>
<name>A7FAR3_PROM9</name>
<dbReference type="KEGG" id="pmi:PMT9312_1969"/>
<organism evidence="1 2">
    <name type="scientific">Prochlorococcus marinus (strain MIT 9312)</name>
    <dbReference type="NCBI Taxonomy" id="74546"/>
    <lineage>
        <taxon>Bacteria</taxon>
        <taxon>Bacillati</taxon>
        <taxon>Cyanobacteriota</taxon>
        <taxon>Cyanophyceae</taxon>
        <taxon>Synechococcales</taxon>
        <taxon>Prochlorococcaceae</taxon>
        <taxon>Prochlorococcus</taxon>
    </lineage>
</organism>
<dbReference type="Proteomes" id="UP000002715">
    <property type="component" value="Chromosome"/>
</dbReference>
<reference evidence="2" key="1">
    <citation type="submission" date="2005-07" db="EMBL/GenBank/DDBJ databases">
        <title>Complete sequence of Prochlorococcus marinus str. MIT 9312.</title>
        <authorList>
            <consortium name="US DOE Joint Genome Institute"/>
            <person name="Copeland A."/>
            <person name="Lucas S."/>
            <person name="Lapidus A."/>
            <person name="Barry K."/>
            <person name="Detter J.C."/>
            <person name="Glavina T."/>
            <person name="Hammon N."/>
            <person name="Israni S."/>
            <person name="Pitluck S."/>
            <person name="Thiel J."/>
            <person name="Schmutz J."/>
            <person name="Larimer F."/>
            <person name="Land M."/>
            <person name="Kyrpides N."/>
            <person name="Lykidis A."/>
            <person name="Richardson P."/>
        </authorList>
    </citation>
    <scope>NUCLEOTIDE SEQUENCE [LARGE SCALE GENOMIC DNA]</scope>
    <source>
        <strain evidence="2">MIT 9312</strain>
    </source>
</reference>
<protein>
    <submittedName>
        <fullName evidence="1">Uncharacterized protein</fullName>
    </submittedName>
</protein>
<gene>
    <name evidence="1" type="ordered locus">PMT9312_1969</name>
</gene>
<evidence type="ECO:0000313" key="1">
    <source>
        <dbReference type="EMBL" id="ABS83237.1"/>
    </source>
</evidence>
<evidence type="ECO:0000313" key="2">
    <source>
        <dbReference type="Proteomes" id="UP000002715"/>
    </source>
</evidence>
<dbReference type="HOGENOM" id="CLU_3046840_0_0_3"/>
<dbReference type="AlphaFoldDB" id="A7FAR3"/>
<accession>A7FAR3</accession>
<sequence length="54" mass="6159">MEQIFELSPEKLLTKFGKFIPFIGKCLTLPDLKSLVIASNTPKNLMLGYFNQKI</sequence>
<proteinExistence type="predicted"/>